<dbReference type="InterPro" id="IPR000835">
    <property type="entry name" value="HTH_MarR-typ"/>
</dbReference>
<dbReference type="InterPro" id="IPR036388">
    <property type="entry name" value="WH-like_DNA-bd_sf"/>
</dbReference>
<dbReference type="SMART" id="SM00347">
    <property type="entry name" value="HTH_MARR"/>
    <property type="match status" value="1"/>
</dbReference>
<dbReference type="Proteomes" id="UP000315628">
    <property type="component" value="Unassembled WGS sequence"/>
</dbReference>
<dbReference type="InterPro" id="IPR023187">
    <property type="entry name" value="Tscrpt_reg_MarR-type_CS"/>
</dbReference>
<dbReference type="SUPFAM" id="SSF46785">
    <property type="entry name" value="Winged helix' DNA-binding domain"/>
    <property type="match status" value="1"/>
</dbReference>
<keyword evidence="2 5" id="KW-0238">DNA-binding</keyword>
<proteinExistence type="predicted"/>
<dbReference type="Pfam" id="PF12802">
    <property type="entry name" value="MarR_2"/>
    <property type="match status" value="1"/>
</dbReference>
<dbReference type="Gene3D" id="1.10.10.10">
    <property type="entry name" value="Winged helix-like DNA-binding domain superfamily/Winged helix DNA-binding domain"/>
    <property type="match status" value="1"/>
</dbReference>
<dbReference type="InterPro" id="IPR052526">
    <property type="entry name" value="HTH-type_Bedaq_tolerance"/>
</dbReference>
<feature type="domain" description="HTH marR-type" evidence="4">
    <location>
        <begin position="1"/>
        <end position="125"/>
    </location>
</feature>
<organism evidence="5 6">
    <name type="scientific">Marihabitans asiaticum</name>
    <dbReference type="NCBI Taxonomy" id="415218"/>
    <lineage>
        <taxon>Bacteria</taxon>
        <taxon>Bacillati</taxon>
        <taxon>Actinomycetota</taxon>
        <taxon>Actinomycetes</taxon>
        <taxon>Micrococcales</taxon>
        <taxon>Intrasporangiaceae</taxon>
        <taxon>Marihabitans</taxon>
    </lineage>
</organism>
<evidence type="ECO:0000256" key="2">
    <source>
        <dbReference type="ARBA" id="ARBA00023125"/>
    </source>
</evidence>
<gene>
    <name evidence="5" type="ORF">FB557_0405</name>
</gene>
<evidence type="ECO:0000256" key="3">
    <source>
        <dbReference type="ARBA" id="ARBA00023163"/>
    </source>
</evidence>
<dbReference type="PANTHER" id="PTHR39515">
    <property type="entry name" value="CONSERVED PROTEIN"/>
    <property type="match status" value="1"/>
</dbReference>
<accession>A0A560WH20</accession>
<keyword evidence="1" id="KW-0805">Transcription regulation</keyword>
<protein>
    <submittedName>
        <fullName evidence="5">DNA-binding MarR family transcriptional regulator</fullName>
    </submittedName>
</protein>
<name>A0A560WH20_9MICO</name>
<keyword evidence="6" id="KW-1185">Reference proteome</keyword>
<dbReference type="PROSITE" id="PS50995">
    <property type="entry name" value="HTH_MARR_2"/>
    <property type="match status" value="1"/>
</dbReference>
<dbReference type="GO" id="GO:0003700">
    <property type="term" value="F:DNA-binding transcription factor activity"/>
    <property type="evidence" value="ECO:0007669"/>
    <property type="project" value="InterPro"/>
</dbReference>
<evidence type="ECO:0000259" key="4">
    <source>
        <dbReference type="PROSITE" id="PS50995"/>
    </source>
</evidence>
<sequence length="145" mass="15911">MSRAWQQISVAYAERPHHQATMGRPDYLVLITIERLGAVRPSDLADGQDLSTVSRRLASLVERGWLDREPDPHDRRASRVSVSADGAAALRTERAHRAELLAAALGDWSEEDVATLTSLLDRFGTDVADLRDAARTTPSPDRIAG</sequence>
<comment type="caution">
    <text evidence="5">The sequence shown here is derived from an EMBL/GenBank/DDBJ whole genome shotgun (WGS) entry which is preliminary data.</text>
</comment>
<evidence type="ECO:0000256" key="1">
    <source>
        <dbReference type="ARBA" id="ARBA00023015"/>
    </source>
</evidence>
<reference evidence="5 6" key="1">
    <citation type="submission" date="2019-06" db="EMBL/GenBank/DDBJ databases">
        <title>Sequencing the genomes of 1000 actinobacteria strains.</title>
        <authorList>
            <person name="Klenk H.-P."/>
        </authorList>
    </citation>
    <scope>NUCLEOTIDE SEQUENCE [LARGE SCALE GENOMIC DNA]</scope>
    <source>
        <strain evidence="5 6">DSM 18935</strain>
    </source>
</reference>
<dbReference type="InterPro" id="IPR036390">
    <property type="entry name" value="WH_DNA-bd_sf"/>
</dbReference>
<dbReference type="PRINTS" id="PR00598">
    <property type="entry name" value="HTHMARR"/>
</dbReference>
<dbReference type="PROSITE" id="PS01117">
    <property type="entry name" value="HTH_MARR_1"/>
    <property type="match status" value="1"/>
</dbReference>
<evidence type="ECO:0000313" key="6">
    <source>
        <dbReference type="Proteomes" id="UP000315628"/>
    </source>
</evidence>
<dbReference type="PANTHER" id="PTHR39515:SF2">
    <property type="entry name" value="HTH-TYPE TRANSCRIPTIONAL REGULATOR RV0880"/>
    <property type="match status" value="1"/>
</dbReference>
<keyword evidence="3" id="KW-0804">Transcription</keyword>
<dbReference type="EMBL" id="VIUW01000001">
    <property type="protein sequence ID" value="TWD16860.1"/>
    <property type="molecule type" value="Genomic_DNA"/>
</dbReference>
<dbReference type="GO" id="GO:0003677">
    <property type="term" value="F:DNA binding"/>
    <property type="evidence" value="ECO:0007669"/>
    <property type="project" value="UniProtKB-KW"/>
</dbReference>
<dbReference type="AlphaFoldDB" id="A0A560WH20"/>
<evidence type="ECO:0000313" key="5">
    <source>
        <dbReference type="EMBL" id="TWD16860.1"/>
    </source>
</evidence>